<sequence>MLADFPTDTWVTYTTDHATHTGKAVIQRGTKVLKEITTGPNLPHNYALWTELDGNDVWIGTSKGLAHGIGQGYYPGLRPVQTSVRTTNGPYGSVGPAREVLVGAPTGEEER</sequence>
<reference evidence="2" key="1">
    <citation type="journal article" date="2014" name="Front. Microbiol.">
        <title>High frequency of phylogenetically diverse reductive dehalogenase-homologous genes in deep subseafloor sedimentary metagenomes.</title>
        <authorList>
            <person name="Kawai M."/>
            <person name="Futagami T."/>
            <person name="Toyoda A."/>
            <person name="Takaki Y."/>
            <person name="Nishi S."/>
            <person name="Hori S."/>
            <person name="Arai W."/>
            <person name="Tsubouchi T."/>
            <person name="Morono Y."/>
            <person name="Uchiyama I."/>
            <person name="Ito T."/>
            <person name="Fujiyama A."/>
            <person name="Inagaki F."/>
            <person name="Takami H."/>
        </authorList>
    </citation>
    <scope>NUCLEOTIDE SEQUENCE</scope>
    <source>
        <strain evidence="2">Expedition CK06-06</strain>
    </source>
</reference>
<proteinExistence type="predicted"/>
<dbReference type="EMBL" id="BARU01037887">
    <property type="protein sequence ID" value="GAH78605.1"/>
    <property type="molecule type" value="Genomic_DNA"/>
</dbReference>
<feature type="region of interest" description="Disordered" evidence="1">
    <location>
        <begin position="87"/>
        <end position="111"/>
    </location>
</feature>
<gene>
    <name evidence="2" type="ORF">S03H2_58963</name>
</gene>
<organism evidence="2">
    <name type="scientific">marine sediment metagenome</name>
    <dbReference type="NCBI Taxonomy" id="412755"/>
    <lineage>
        <taxon>unclassified sequences</taxon>
        <taxon>metagenomes</taxon>
        <taxon>ecological metagenomes</taxon>
    </lineage>
</organism>
<protein>
    <submittedName>
        <fullName evidence="2">Uncharacterized protein</fullName>
    </submittedName>
</protein>
<comment type="caution">
    <text evidence="2">The sequence shown here is derived from an EMBL/GenBank/DDBJ whole genome shotgun (WGS) entry which is preliminary data.</text>
</comment>
<evidence type="ECO:0000256" key="1">
    <source>
        <dbReference type="SAM" id="MobiDB-lite"/>
    </source>
</evidence>
<dbReference type="AlphaFoldDB" id="X1JAS3"/>
<evidence type="ECO:0000313" key="2">
    <source>
        <dbReference type="EMBL" id="GAH78605.1"/>
    </source>
</evidence>
<name>X1JAS3_9ZZZZ</name>
<accession>X1JAS3</accession>